<proteinExistence type="predicted"/>
<dbReference type="Proteomes" id="UP000823865">
    <property type="component" value="Unassembled WGS sequence"/>
</dbReference>
<accession>A0A9E2P0N3</accession>
<reference evidence="1" key="1">
    <citation type="journal article" date="2021" name="PeerJ">
        <title>Extensive microbial diversity within the chicken gut microbiome revealed by metagenomics and culture.</title>
        <authorList>
            <person name="Gilroy R."/>
            <person name="Ravi A."/>
            <person name="Getino M."/>
            <person name="Pursley I."/>
            <person name="Horton D.L."/>
            <person name="Alikhan N.F."/>
            <person name="Baker D."/>
            <person name="Gharbi K."/>
            <person name="Hall N."/>
            <person name="Watson M."/>
            <person name="Adriaenssens E.M."/>
            <person name="Foster-Nyarko E."/>
            <person name="Jarju S."/>
            <person name="Secka A."/>
            <person name="Antonio M."/>
            <person name="Oren A."/>
            <person name="Chaudhuri R.R."/>
            <person name="La Ragione R."/>
            <person name="Hildebrand F."/>
            <person name="Pallen M.J."/>
        </authorList>
    </citation>
    <scope>NUCLEOTIDE SEQUENCE</scope>
    <source>
        <strain evidence="1">G3-2149</strain>
    </source>
</reference>
<evidence type="ECO:0000313" key="1">
    <source>
        <dbReference type="EMBL" id="MBU3852949.1"/>
    </source>
</evidence>
<gene>
    <name evidence="1" type="ORF">H9789_03855</name>
</gene>
<dbReference type="AlphaFoldDB" id="A0A9E2P0N3"/>
<sequence>MTLFEHLSNFKRHSSEEKLTAAFEKLAPHFIYGGYIKVNDAYRVYIRTIEFYYHDESNKPDAIKDPIMYHRNHTKEEIEEPYEEPYLPLMSIYMHSSGYDITFENEEQEYRASALIREYSIYDVEQKEFLRLTSKGMFRDERVLYLKYYLNGFSLNGKPSIVWVDDEHFPQSNLLQNARKGMYIIKDGKKTTEKDKRQWSFKLNEDIWLPTD</sequence>
<reference evidence="1" key="2">
    <citation type="submission" date="2021-04" db="EMBL/GenBank/DDBJ databases">
        <authorList>
            <person name="Gilroy R."/>
        </authorList>
    </citation>
    <scope>NUCLEOTIDE SEQUENCE</scope>
    <source>
        <strain evidence="1">G3-2149</strain>
    </source>
</reference>
<evidence type="ECO:0000313" key="2">
    <source>
        <dbReference type="Proteomes" id="UP000823865"/>
    </source>
</evidence>
<organism evidence="1 2">
    <name type="scientific">Candidatus Paraprevotella stercoravium</name>
    <dbReference type="NCBI Taxonomy" id="2838725"/>
    <lineage>
        <taxon>Bacteria</taxon>
        <taxon>Pseudomonadati</taxon>
        <taxon>Bacteroidota</taxon>
        <taxon>Bacteroidia</taxon>
        <taxon>Bacteroidales</taxon>
        <taxon>Prevotellaceae</taxon>
        <taxon>Paraprevotella</taxon>
    </lineage>
</organism>
<comment type="caution">
    <text evidence="1">The sequence shown here is derived from an EMBL/GenBank/DDBJ whole genome shotgun (WGS) entry which is preliminary data.</text>
</comment>
<protein>
    <submittedName>
        <fullName evidence="1">Uncharacterized protein</fullName>
    </submittedName>
</protein>
<dbReference type="EMBL" id="JAHLFU010000074">
    <property type="protein sequence ID" value="MBU3852949.1"/>
    <property type="molecule type" value="Genomic_DNA"/>
</dbReference>
<name>A0A9E2P0N3_9BACT</name>